<keyword evidence="2" id="KW-1133">Transmembrane helix</keyword>
<dbReference type="Proteomes" id="UP000199013">
    <property type="component" value="Unassembled WGS sequence"/>
</dbReference>
<keyword evidence="4" id="KW-1185">Reference proteome</keyword>
<feature type="region of interest" description="Disordered" evidence="1">
    <location>
        <begin position="1"/>
        <end position="25"/>
    </location>
</feature>
<evidence type="ECO:0000313" key="4">
    <source>
        <dbReference type="Proteomes" id="UP000199013"/>
    </source>
</evidence>
<accession>A0A1C3NTK6</accession>
<organism evidence="3 4">
    <name type="scientific">Candidatus Protofrankia californiensis</name>
    <dbReference type="NCBI Taxonomy" id="1839754"/>
    <lineage>
        <taxon>Bacteria</taxon>
        <taxon>Bacillati</taxon>
        <taxon>Actinomycetota</taxon>
        <taxon>Actinomycetes</taxon>
        <taxon>Frankiales</taxon>
        <taxon>Frankiaceae</taxon>
        <taxon>Protofrankia</taxon>
    </lineage>
</organism>
<dbReference type="AlphaFoldDB" id="A0A1C3NTK6"/>
<proteinExistence type="predicted"/>
<keyword evidence="2" id="KW-0812">Transmembrane</keyword>
<feature type="transmembrane region" description="Helical" evidence="2">
    <location>
        <begin position="103"/>
        <end position="120"/>
    </location>
</feature>
<protein>
    <submittedName>
        <fullName evidence="3">Putative membrane protein</fullName>
    </submittedName>
</protein>
<evidence type="ECO:0000256" key="2">
    <source>
        <dbReference type="SAM" id="Phobius"/>
    </source>
</evidence>
<sequence length="121" mass="13232">MPETTTHRPRTDPSPIPGQGRAVATRTPSNATKYVYDKATINALPPQVWLLIDRPAWEGQLLTWAASALIYAVASLASGVVWLFSIAVWLVLHLVLWINAHPLRMAAAAGAGIYLFLRFLG</sequence>
<evidence type="ECO:0000256" key="1">
    <source>
        <dbReference type="SAM" id="MobiDB-lite"/>
    </source>
</evidence>
<feature type="transmembrane region" description="Helical" evidence="2">
    <location>
        <begin position="61"/>
        <end position="91"/>
    </location>
</feature>
<evidence type="ECO:0000313" key="3">
    <source>
        <dbReference type="EMBL" id="SBW17942.1"/>
    </source>
</evidence>
<feature type="compositionally biased region" description="Basic and acidic residues" evidence="1">
    <location>
        <begin position="1"/>
        <end position="11"/>
    </location>
</feature>
<dbReference type="EMBL" id="FLUV01000180">
    <property type="protein sequence ID" value="SBW17942.1"/>
    <property type="molecule type" value="Genomic_DNA"/>
</dbReference>
<gene>
    <name evidence="3" type="ORF">FDG2_0438</name>
</gene>
<keyword evidence="2" id="KW-0472">Membrane</keyword>
<reference evidence="4" key="1">
    <citation type="submission" date="2016-02" db="EMBL/GenBank/DDBJ databases">
        <authorList>
            <person name="Wibberg D."/>
        </authorList>
    </citation>
    <scope>NUCLEOTIDE SEQUENCE [LARGE SCALE GENOMIC DNA]</scope>
</reference>
<name>A0A1C3NTK6_9ACTN</name>